<accession>A0A2H3JCJ7</accession>
<sequence length="85" mass="9460">MLAAYYAKSSPQLSHRKRVVRNKSWVSCAKRSVILLSSFEIRSFAIRRVVRGGLSFPDQLAIHVLQLPGQVMAHLACILGEVPPC</sequence>
<dbReference type="EMBL" id="KB467831">
    <property type="protein sequence ID" value="PCH33677.1"/>
    <property type="molecule type" value="Genomic_DNA"/>
</dbReference>
<dbReference type="AlphaFoldDB" id="A0A2H3JCJ7"/>
<name>A0A2H3JCJ7_WOLCO</name>
<dbReference type="Proteomes" id="UP000218811">
    <property type="component" value="Unassembled WGS sequence"/>
</dbReference>
<organism evidence="1 2">
    <name type="scientific">Wolfiporia cocos (strain MD-104)</name>
    <name type="common">Brown rot fungus</name>
    <dbReference type="NCBI Taxonomy" id="742152"/>
    <lineage>
        <taxon>Eukaryota</taxon>
        <taxon>Fungi</taxon>
        <taxon>Dikarya</taxon>
        <taxon>Basidiomycota</taxon>
        <taxon>Agaricomycotina</taxon>
        <taxon>Agaricomycetes</taxon>
        <taxon>Polyporales</taxon>
        <taxon>Phaeolaceae</taxon>
        <taxon>Wolfiporia</taxon>
    </lineage>
</organism>
<proteinExistence type="predicted"/>
<gene>
    <name evidence="1" type="ORF">WOLCODRAFT_135256</name>
</gene>
<reference evidence="1 2" key="1">
    <citation type="journal article" date="2012" name="Science">
        <title>The Paleozoic origin of enzymatic lignin decomposition reconstructed from 31 fungal genomes.</title>
        <authorList>
            <person name="Floudas D."/>
            <person name="Binder M."/>
            <person name="Riley R."/>
            <person name="Barry K."/>
            <person name="Blanchette R.A."/>
            <person name="Henrissat B."/>
            <person name="Martinez A.T."/>
            <person name="Otillar R."/>
            <person name="Spatafora J.W."/>
            <person name="Yadav J.S."/>
            <person name="Aerts A."/>
            <person name="Benoit I."/>
            <person name="Boyd A."/>
            <person name="Carlson A."/>
            <person name="Copeland A."/>
            <person name="Coutinho P.M."/>
            <person name="de Vries R.P."/>
            <person name="Ferreira P."/>
            <person name="Findley K."/>
            <person name="Foster B."/>
            <person name="Gaskell J."/>
            <person name="Glotzer D."/>
            <person name="Gorecki P."/>
            <person name="Heitman J."/>
            <person name="Hesse C."/>
            <person name="Hori C."/>
            <person name="Igarashi K."/>
            <person name="Jurgens J.A."/>
            <person name="Kallen N."/>
            <person name="Kersten P."/>
            <person name="Kohler A."/>
            <person name="Kuees U."/>
            <person name="Kumar T.K.A."/>
            <person name="Kuo A."/>
            <person name="LaButti K."/>
            <person name="Larrondo L.F."/>
            <person name="Lindquist E."/>
            <person name="Ling A."/>
            <person name="Lombard V."/>
            <person name="Lucas S."/>
            <person name="Lundell T."/>
            <person name="Martin R."/>
            <person name="McLaughlin D.J."/>
            <person name="Morgenstern I."/>
            <person name="Morin E."/>
            <person name="Murat C."/>
            <person name="Nagy L.G."/>
            <person name="Nolan M."/>
            <person name="Ohm R.A."/>
            <person name="Patyshakuliyeva A."/>
            <person name="Rokas A."/>
            <person name="Ruiz-Duenas F.J."/>
            <person name="Sabat G."/>
            <person name="Salamov A."/>
            <person name="Samejima M."/>
            <person name="Schmutz J."/>
            <person name="Slot J.C."/>
            <person name="St John F."/>
            <person name="Stenlid J."/>
            <person name="Sun H."/>
            <person name="Sun S."/>
            <person name="Syed K."/>
            <person name="Tsang A."/>
            <person name="Wiebenga A."/>
            <person name="Young D."/>
            <person name="Pisabarro A."/>
            <person name="Eastwood D.C."/>
            <person name="Martin F."/>
            <person name="Cullen D."/>
            <person name="Grigoriev I.V."/>
            <person name="Hibbett D.S."/>
        </authorList>
    </citation>
    <scope>NUCLEOTIDE SEQUENCE [LARGE SCALE GENOMIC DNA]</scope>
    <source>
        <strain evidence="1 2">MD-104</strain>
    </source>
</reference>
<evidence type="ECO:0000313" key="1">
    <source>
        <dbReference type="EMBL" id="PCH33677.1"/>
    </source>
</evidence>
<evidence type="ECO:0000313" key="2">
    <source>
        <dbReference type="Proteomes" id="UP000218811"/>
    </source>
</evidence>
<protein>
    <submittedName>
        <fullName evidence="1">Uncharacterized protein</fullName>
    </submittedName>
</protein>
<keyword evidence="2" id="KW-1185">Reference proteome</keyword>